<evidence type="ECO:0000313" key="5">
    <source>
        <dbReference type="Proteomes" id="UP000046393"/>
    </source>
</evidence>
<sequence length="483" mass="53647">MLVNRADSHNQTNFNIQNNNINFCEKVILNSIAQSAEPCNPLDQRSNTSSLESLESPPLDDNRAVSTSCSSDSFEMSSTTSHVAGDLSALSDSSSFLRPATPQQHADSLGTSGTENLSRPNSHSVPVGFHEANDVGDQGNNGDNGVCRATSELKECYSCNAITNGIEQKSWCEKPTTSKSFGSLTGDCVQKTGLDALRESIEKELNDLDTCLPKLDFNKLEEKLNCAAKERLITERKLLGEQVRRRLALQVDELTAGPSPRISTRPSKSNLGLRLQTAMNLQVCYINGMENSELDVSSSTSDDDFDMPKSKSVPNLRGCVPDGSSLNASELRQRTAVSELEDKRNIFAEETKMMLAKAKQTARLQMELERLNSLSLEGRYTSNSEHNNKLRILNLLRFRLQLSRTELTELRKIAKRLSDRIATANVELVKLLVERDSLHMQQDSMLVDIEDMIQHQSKSESLNLPEFLKVEGTTPKKFRLFKG</sequence>
<dbReference type="GO" id="GO:0005886">
    <property type="term" value="C:plasma membrane"/>
    <property type="evidence" value="ECO:0007669"/>
    <property type="project" value="TreeGrafter"/>
</dbReference>
<feature type="region of interest" description="Disordered" evidence="3">
    <location>
        <begin position="94"/>
        <end position="141"/>
    </location>
</feature>
<evidence type="ECO:0000256" key="3">
    <source>
        <dbReference type="SAM" id="MobiDB-lite"/>
    </source>
</evidence>
<feature type="compositionally biased region" description="Polar residues" evidence="3">
    <location>
        <begin position="101"/>
        <end position="124"/>
    </location>
</feature>
<reference evidence="6" key="1">
    <citation type="submission" date="2017-02" db="UniProtKB">
        <authorList>
            <consortium name="WormBaseParasite"/>
        </authorList>
    </citation>
    <scope>IDENTIFICATION</scope>
</reference>
<dbReference type="InterPro" id="IPR039045">
    <property type="entry name" value="SCHIP_1"/>
</dbReference>
<dbReference type="STRING" id="451379.A0A0N5AL15"/>
<dbReference type="WBParaSite" id="SMUV_0000520701-mRNA-1">
    <property type="protein sequence ID" value="SMUV_0000520701-mRNA-1"/>
    <property type="gene ID" value="SMUV_0000520701"/>
</dbReference>
<feature type="region of interest" description="Disordered" evidence="3">
    <location>
        <begin position="40"/>
        <end position="72"/>
    </location>
</feature>
<dbReference type="InterPro" id="IPR015649">
    <property type="entry name" value="SCHIP_1_C"/>
</dbReference>
<keyword evidence="5" id="KW-1185">Reference proteome</keyword>
<proteinExistence type="predicted"/>
<feature type="region of interest" description="Disordered" evidence="3">
    <location>
        <begin position="295"/>
        <end position="317"/>
    </location>
</feature>
<evidence type="ECO:0000259" key="4">
    <source>
        <dbReference type="Pfam" id="PF10148"/>
    </source>
</evidence>
<dbReference type="GO" id="GO:0030054">
    <property type="term" value="C:cell junction"/>
    <property type="evidence" value="ECO:0007669"/>
    <property type="project" value="TreeGrafter"/>
</dbReference>
<feature type="compositionally biased region" description="Low complexity" evidence="3">
    <location>
        <begin position="49"/>
        <end position="59"/>
    </location>
</feature>
<evidence type="ECO:0000313" key="6">
    <source>
        <dbReference type="WBParaSite" id="SMUV_0000520701-mRNA-1"/>
    </source>
</evidence>
<dbReference type="PANTHER" id="PTHR13103:SF2">
    <property type="entry name" value="IQCJ-SCHIP1 READTHROUGH TRANSCRIPT PROTEIN-RELATED"/>
    <property type="match status" value="1"/>
</dbReference>
<name>A0A0N5AL15_9BILA</name>
<dbReference type="AlphaFoldDB" id="A0A0N5AL15"/>
<feature type="domain" description="Schwannomin interacting protein 1 C-terminal" evidence="4">
    <location>
        <begin position="241"/>
        <end position="458"/>
    </location>
</feature>
<evidence type="ECO:0000256" key="1">
    <source>
        <dbReference type="ARBA" id="ARBA00023054"/>
    </source>
</evidence>
<keyword evidence="1 2" id="KW-0175">Coiled coil</keyword>
<dbReference type="GO" id="GO:0035332">
    <property type="term" value="P:positive regulation of hippo signaling"/>
    <property type="evidence" value="ECO:0007669"/>
    <property type="project" value="TreeGrafter"/>
</dbReference>
<dbReference type="Proteomes" id="UP000046393">
    <property type="component" value="Unplaced"/>
</dbReference>
<dbReference type="Pfam" id="PF10148">
    <property type="entry name" value="SCHIP-1_C"/>
    <property type="match status" value="1"/>
</dbReference>
<accession>A0A0N5AL15</accession>
<protein>
    <submittedName>
        <fullName evidence="6">SCHIP-1 domain-containing protein</fullName>
    </submittedName>
</protein>
<organism evidence="5 6">
    <name type="scientific">Syphacia muris</name>
    <dbReference type="NCBI Taxonomy" id="451379"/>
    <lineage>
        <taxon>Eukaryota</taxon>
        <taxon>Metazoa</taxon>
        <taxon>Ecdysozoa</taxon>
        <taxon>Nematoda</taxon>
        <taxon>Chromadorea</taxon>
        <taxon>Rhabditida</taxon>
        <taxon>Spirurina</taxon>
        <taxon>Oxyuridomorpha</taxon>
        <taxon>Oxyuroidea</taxon>
        <taxon>Oxyuridae</taxon>
        <taxon>Syphacia</taxon>
    </lineage>
</organism>
<dbReference type="PANTHER" id="PTHR13103">
    <property type="entry name" value="SCHWANNOMIN INTERACTING PROTEIN 1"/>
    <property type="match status" value="1"/>
</dbReference>
<feature type="coiled-coil region" evidence="2">
    <location>
        <begin position="407"/>
        <end position="434"/>
    </location>
</feature>
<evidence type="ECO:0000256" key="2">
    <source>
        <dbReference type="SAM" id="Coils"/>
    </source>
</evidence>